<dbReference type="WBParaSite" id="MBELARI_LOCUS18661">
    <property type="protein sequence ID" value="MBELARI_LOCUS18661"/>
    <property type="gene ID" value="MBELARI_LOCUS18661"/>
</dbReference>
<name>A0AAF3EWZ0_9BILA</name>
<accession>A0AAF3EWZ0</accession>
<dbReference type="Proteomes" id="UP000887575">
    <property type="component" value="Unassembled WGS sequence"/>
</dbReference>
<dbReference type="AlphaFoldDB" id="A0AAF3EWZ0"/>
<organism evidence="2 3">
    <name type="scientific">Mesorhabditis belari</name>
    <dbReference type="NCBI Taxonomy" id="2138241"/>
    <lineage>
        <taxon>Eukaryota</taxon>
        <taxon>Metazoa</taxon>
        <taxon>Ecdysozoa</taxon>
        <taxon>Nematoda</taxon>
        <taxon>Chromadorea</taxon>
        <taxon>Rhabditida</taxon>
        <taxon>Rhabditina</taxon>
        <taxon>Rhabditomorpha</taxon>
        <taxon>Rhabditoidea</taxon>
        <taxon>Rhabditidae</taxon>
        <taxon>Mesorhabditinae</taxon>
        <taxon>Mesorhabditis</taxon>
    </lineage>
</organism>
<proteinExistence type="predicted"/>
<evidence type="ECO:0000256" key="1">
    <source>
        <dbReference type="SAM" id="MobiDB-lite"/>
    </source>
</evidence>
<keyword evidence="2" id="KW-1185">Reference proteome</keyword>
<sequence>MDRNQIEDKPRLPAIFDDLPQYPPQPNEPLIEPVPETVPQLTAPVSNEEDPFFELRIVKDGGLHSAVGKCWNWR</sequence>
<evidence type="ECO:0000313" key="3">
    <source>
        <dbReference type="WBParaSite" id="MBELARI_LOCUS18661"/>
    </source>
</evidence>
<reference evidence="3" key="1">
    <citation type="submission" date="2024-02" db="UniProtKB">
        <authorList>
            <consortium name="WormBaseParasite"/>
        </authorList>
    </citation>
    <scope>IDENTIFICATION</scope>
</reference>
<protein>
    <submittedName>
        <fullName evidence="3">Uncharacterized protein</fullName>
    </submittedName>
</protein>
<feature type="region of interest" description="Disordered" evidence="1">
    <location>
        <begin position="1"/>
        <end position="33"/>
    </location>
</feature>
<evidence type="ECO:0000313" key="2">
    <source>
        <dbReference type="Proteomes" id="UP000887575"/>
    </source>
</evidence>
<feature type="compositionally biased region" description="Basic and acidic residues" evidence="1">
    <location>
        <begin position="1"/>
        <end position="11"/>
    </location>
</feature>